<feature type="transmembrane region" description="Helical" evidence="7">
    <location>
        <begin position="90"/>
        <end position="108"/>
    </location>
</feature>
<dbReference type="Pfam" id="PF01757">
    <property type="entry name" value="Acyl_transf_3"/>
    <property type="match status" value="1"/>
</dbReference>
<evidence type="ECO:0000256" key="6">
    <source>
        <dbReference type="ARBA" id="ARBA00023136"/>
    </source>
</evidence>
<feature type="domain" description="Acyltransferase 3" evidence="8">
    <location>
        <begin position="21"/>
        <end position="235"/>
    </location>
</feature>
<dbReference type="InterPro" id="IPR002656">
    <property type="entry name" value="Acyl_transf_3_dom"/>
</dbReference>
<dbReference type="GO" id="GO:0009246">
    <property type="term" value="P:enterobacterial common antigen biosynthetic process"/>
    <property type="evidence" value="ECO:0007669"/>
    <property type="project" value="TreeGrafter"/>
</dbReference>
<name>A0A942TLH4_9BACI</name>
<comment type="caution">
    <text evidence="9">The sequence shown here is derived from an EMBL/GenBank/DDBJ whole genome shotgun (WGS) entry which is preliminary data.</text>
</comment>
<reference evidence="9 10" key="1">
    <citation type="submission" date="2021-05" db="EMBL/GenBank/DDBJ databases">
        <title>Novel Bacillus species.</title>
        <authorList>
            <person name="Liu G."/>
        </authorList>
    </citation>
    <scope>NUCLEOTIDE SEQUENCE [LARGE SCALE GENOMIC DNA]</scope>
    <source>
        <strain evidence="9 10">FJAT-49732</strain>
    </source>
</reference>
<dbReference type="GO" id="GO:0016413">
    <property type="term" value="F:O-acetyltransferase activity"/>
    <property type="evidence" value="ECO:0007669"/>
    <property type="project" value="TreeGrafter"/>
</dbReference>
<dbReference type="Proteomes" id="UP000682713">
    <property type="component" value="Unassembled WGS sequence"/>
</dbReference>
<feature type="transmembrane region" description="Helical" evidence="7">
    <location>
        <begin position="33"/>
        <end position="52"/>
    </location>
</feature>
<keyword evidence="3" id="KW-1003">Cell membrane</keyword>
<dbReference type="PANTHER" id="PTHR40074:SF2">
    <property type="entry name" value="O-ACETYLTRANSFERASE WECH"/>
    <property type="match status" value="1"/>
</dbReference>
<keyword evidence="9" id="KW-0012">Acyltransferase</keyword>
<dbReference type="PANTHER" id="PTHR40074">
    <property type="entry name" value="O-ACETYLTRANSFERASE WECH"/>
    <property type="match status" value="1"/>
</dbReference>
<organism evidence="9 10">
    <name type="scientific">Lederbergia citrisecunda</name>
    <dbReference type="NCBI Taxonomy" id="2833583"/>
    <lineage>
        <taxon>Bacteria</taxon>
        <taxon>Bacillati</taxon>
        <taxon>Bacillota</taxon>
        <taxon>Bacilli</taxon>
        <taxon>Bacillales</taxon>
        <taxon>Bacillaceae</taxon>
        <taxon>Lederbergia</taxon>
    </lineage>
</organism>
<proteinExistence type="inferred from homology"/>
<comment type="similarity">
    <text evidence="2">Belongs to the acyltransferase 3 family.</text>
</comment>
<feature type="transmembrane region" description="Helical" evidence="7">
    <location>
        <begin position="120"/>
        <end position="145"/>
    </location>
</feature>
<dbReference type="GO" id="GO:0005886">
    <property type="term" value="C:plasma membrane"/>
    <property type="evidence" value="ECO:0007669"/>
    <property type="project" value="UniProtKB-SubCell"/>
</dbReference>
<keyword evidence="6 7" id="KW-0472">Membrane</keyword>
<keyword evidence="4 7" id="KW-0812">Transmembrane</keyword>
<evidence type="ECO:0000256" key="4">
    <source>
        <dbReference type="ARBA" id="ARBA00022692"/>
    </source>
</evidence>
<evidence type="ECO:0000313" key="9">
    <source>
        <dbReference type="EMBL" id="MBS4198429.1"/>
    </source>
</evidence>
<dbReference type="EMBL" id="JAGYPJ010000001">
    <property type="protein sequence ID" value="MBS4198429.1"/>
    <property type="molecule type" value="Genomic_DNA"/>
</dbReference>
<evidence type="ECO:0000256" key="3">
    <source>
        <dbReference type="ARBA" id="ARBA00022475"/>
    </source>
</evidence>
<evidence type="ECO:0000256" key="7">
    <source>
        <dbReference type="SAM" id="Phobius"/>
    </source>
</evidence>
<sequence>MYKGFEVKGFIEDFINSNIKISVLYYGTASASYHLWFLTALIWSIFILFIFIKINKLKYLLFSSFILNVIGLFGQTYSGIFHLSINTIDALFFGLFYTTTGCFIAYHIDFFKRFFIKGNMLFIAGLFLVSTLMQMLESYITVIWWNGTKGGIAYYLSPIPQTFTLFILIIKNKEFGKNTIFSLLGKNSLGIYLVHLIFINIAYYGIHFLNVTDFRKHFIFNLLLAVIILLISLQVTIFLQAFVSKIIKRFKRLFSGKGFFPSHKSLV</sequence>
<feature type="transmembrane region" description="Helical" evidence="7">
    <location>
        <begin position="59"/>
        <end position="78"/>
    </location>
</feature>
<keyword evidence="10" id="KW-1185">Reference proteome</keyword>
<evidence type="ECO:0000256" key="5">
    <source>
        <dbReference type="ARBA" id="ARBA00022989"/>
    </source>
</evidence>
<dbReference type="AlphaFoldDB" id="A0A942TLH4"/>
<evidence type="ECO:0000313" key="10">
    <source>
        <dbReference type="Proteomes" id="UP000682713"/>
    </source>
</evidence>
<keyword evidence="5 7" id="KW-1133">Transmembrane helix</keyword>
<keyword evidence="9" id="KW-0808">Transferase</keyword>
<evidence type="ECO:0000259" key="8">
    <source>
        <dbReference type="Pfam" id="PF01757"/>
    </source>
</evidence>
<feature type="transmembrane region" description="Helical" evidence="7">
    <location>
        <begin position="218"/>
        <end position="243"/>
    </location>
</feature>
<gene>
    <name evidence="9" type="ORF">KHA93_01975</name>
</gene>
<feature type="transmembrane region" description="Helical" evidence="7">
    <location>
        <begin position="189"/>
        <end position="206"/>
    </location>
</feature>
<protein>
    <submittedName>
        <fullName evidence="9">Acyltransferase family protein</fullName>
    </submittedName>
</protein>
<accession>A0A942TLH4</accession>
<comment type="subcellular location">
    <subcellularLocation>
        <location evidence="1">Cell membrane</location>
        <topology evidence="1">Multi-pass membrane protein</topology>
    </subcellularLocation>
</comment>
<feature type="transmembrane region" description="Helical" evidence="7">
    <location>
        <begin position="151"/>
        <end position="169"/>
    </location>
</feature>
<evidence type="ECO:0000256" key="2">
    <source>
        <dbReference type="ARBA" id="ARBA00007400"/>
    </source>
</evidence>
<evidence type="ECO:0000256" key="1">
    <source>
        <dbReference type="ARBA" id="ARBA00004651"/>
    </source>
</evidence>